<evidence type="ECO:0000313" key="1">
    <source>
        <dbReference type="EMBL" id="MDW8645869.1"/>
    </source>
</evidence>
<accession>A0AAJ2PFJ0</accession>
<proteinExistence type="predicted"/>
<dbReference type="Proteomes" id="UP001276229">
    <property type="component" value="Unassembled WGS sequence"/>
</dbReference>
<sequence length="309" mass="35469">MRLKEINKIFQENVNNLRTDFKNDNISSQQEAQILDYGLSIQALEAIRTTSLIESEVKELKELNFPFNDNNDKEYVTSGHRMKLFFDINKRIKLKGEVIKDIVSKSYHSLNDNEKHLLISLPNRTSDFKDFSAITKDLNQIFKLLSVFEEFKEQDVILEDFDIGSDWFVLLLSSAAAVEIMARIITIAVKVSAQIHNTRVMKKGLETISLAEEEKQKMIQVSSEINQKLLSEYAKELLEVDEFNSEKITQLAKAIELTNDLVTQGLSFEIPKLASEEIRKNFPTFSEQNALDNTKLINPQELLDDTSSK</sequence>
<organism evidence="1 2">
    <name type="scientific">Streptococcus suis</name>
    <dbReference type="NCBI Taxonomy" id="1307"/>
    <lineage>
        <taxon>Bacteria</taxon>
        <taxon>Bacillati</taxon>
        <taxon>Bacillota</taxon>
        <taxon>Bacilli</taxon>
        <taxon>Lactobacillales</taxon>
        <taxon>Streptococcaceae</taxon>
        <taxon>Streptococcus</taxon>
    </lineage>
</organism>
<reference evidence="1" key="1">
    <citation type="submission" date="2023-07" db="EMBL/GenBank/DDBJ databases">
        <title>Characterization of virulence traits, antimicrobial resistance genes carried by mobile genetic elements and competence in Streptococcus suis strains isolated in France.</title>
        <authorList>
            <person name="Dechene-Tempier M."/>
            <person name="Marois-Crehan C."/>
            <person name="De Boisseson C."/>
            <person name="Lucas P."/>
            <person name="Bougeard S."/>
            <person name="Libante V."/>
            <person name="Payot S."/>
        </authorList>
    </citation>
    <scope>NUCLEOTIDE SEQUENCE</scope>
    <source>
        <strain evidence="1">1551</strain>
    </source>
</reference>
<name>A0AAJ2PFJ0_STRSU</name>
<protein>
    <submittedName>
        <fullName evidence="1">Uncharacterized protein</fullName>
    </submittedName>
</protein>
<dbReference type="EMBL" id="JAUTFL010000013">
    <property type="protein sequence ID" value="MDW8645869.1"/>
    <property type="molecule type" value="Genomic_DNA"/>
</dbReference>
<evidence type="ECO:0000313" key="2">
    <source>
        <dbReference type="Proteomes" id="UP001276229"/>
    </source>
</evidence>
<comment type="caution">
    <text evidence="1">The sequence shown here is derived from an EMBL/GenBank/DDBJ whole genome shotgun (WGS) entry which is preliminary data.</text>
</comment>
<gene>
    <name evidence="1" type="ORF">Q7V66_06880</name>
</gene>
<dbReference type="AlphaFoldDB" id="A0AAJ2PFJ0"/>